<dbReference type="GO" id="GO:0003964">
    <property type="term" value="F:RNA-directed DNA polymerase activity"/>
    <property type="evidence" value="ECO:0007669"/>
    <property type="project" value="UniProtKB-KW"/>
</dbReference>
<comment type="caution">
    <text evidence="10">The sequence shown here is derived from an EMBL/GenBank/DDBJ whole genome shotgun (WGS) entry which is preliminary data.</text>
</comment>
<dbReference type="Proteomes" id="UP000321393">
    <property type="component" value="Unassembled WGS sequence"/>
</dbReference>
<feature type="compositionally biased region" description="Low complexity" evidence="8">
    <location>
        <begin position="460"/>
        <end position="474"/>
    </location>
</feature>
<keyword evidence="1" id="KW-0645">Protease</keyword>
<organism evidence="10 12">
    <name type="scientific">Cucumis melo var. makuwa</name>
    <name type="common">Oriental melon</name>
    <dbReference type="NCBI Taxonomy" id="1194695"/>
    <lineage>
        <taxon>Eukaryota</taxon>
        <taxon>Viridiplantae</taxon>
        <taxon>Streptophyta</taxon>
        <taxon>Embryophyta</taxon>
        <taxon>Tracheophyta</taxon>
        <taxon>Spermatophyta</taxon>
        <taxon>Magnoliopsida</taxon>
        <taxon>eudicotyledons</taxon>
        <taxon>Gunneridae</taxon>
        <taxon>Pentapetalae</taxon>
        <taxon>rosids</taxon>
        <taxon>fabids</taxon>
        <taxon>Cucurbitales</taxon>
        <taxon>Cucurbitaceae</taxon>
        <taxon>Benincaseae</taxon>
        <taxon>Cucumis</taxon>
    </lineage>
</organism>
<accession>A0A5A7THZ3</accession>
<dbReference type="PROSITE" id="PS50878">
    <property type="entry name" value="RT_POL"/>
    <property type="match status" value="1"/>
</dbReference>
<dbReference type="AlphaFoldDB" id="A0A5A7THZ3"/>
<proteinExistence type="predicted"/>
<reference evidence="12 13" key="1">
    <citation type="submission" date="2019-08" db="EMBL/GenBank/DDBJ databases">
        <title>Draft genome sequences of two oriental melons (Cucumis melo L. var makuwa).</title>
        <authorList>
            <person name="Kwon S.-Y."/>
        </authorList>
    </citation>
    <scope>NUCLEOTIDE SEQUENCE [LARGE SCALE GENOMIC DNA]</scope>
    <source>
        <strain evidence="13">cv. Chang Bougi</strain>
        <strain evidence="12">cv. SW 3</strain>
        <tissue evidence="10">Leaf</tissue>
    </source>
</reference>
<keyword evidence="5" id="KW-0255">Endonuclease</keyword>
<name>A0A5A7THZ3_CUCMM</name>
<dbReference type="InterPro" id="IPR000477">
    <property type="entry name" value="RT_dom"/>
</dbReference>
<dbReference type="GO" id="GO:0006508">
    <property type="term" value="P:proteolysis"/>
    <property type="evidence" value="ECO:0007669"/>
    <property type="project" value="UniProtKB-KW"/>
</dbReference>
<evidence type="ECO:0000259" key="9">
    <source>
        <dbReference type="PROSITE" id="PS50878"/>
    </source>
</evidence>
<keyword evidence="4" id="KW-0540">Nuclease</keyword>
<evidence type="ECO:0000313" key="11">
    <source>
        <dbReference type="EMBL" id="TYK06297.1"/>
    </source>
</evidence>
<evidence type="ECO:0000313" key="12">
    <source>
        <dbReference type="Proteomes" id="UP000321393"/>
    </source>
</evidence>
<protein>
    <submittedName>
        <fullName evidence="10">Enzymatic polyprotein</fullName>
    </submittedName>
</protein>
<evidence type="ECO:0000256" key="3">
    <source>
        <dbReference type="ARBA" id="ARBA00022695"/>
    </source>
</evidence>
<keyword evidence="6" id="KW-0378">Hydrolase</keyword>
<dbReference type="GO" id="GO:0004519">
    <property type="term" value="F:endonuclease activity"/>
    <property type="evidence" value="ECO:0007669"/>
    <property type="project" value="UniProtKB-KW"/>
</dbReference>
<dbReference type="CDD" id="cd09274">
    <property type="entry name" value="RNase_HI_RT_Ty3"/>
    <property type="match status" value="1"/>
</dbReference>
<dbReference type="PANTHER" id="PTHR33064">
    <property type="entry name" value="POL PROTEIN"/>
    <property type="match status" value="1"/>
</dbReference>
<dbReference type="Gene3D" id="3.10.10.10">
    <property type="entry name" value="HIV Type 1 Reverse Transcriptase, subunit A, domain 1"/>
    <property type="match status" value="1"/>
</dbReference>
<evidence type="ECO:0000313" key="13">
    <source>
        <dbReference type="Proteomes" id="UP000321947"/>
    </source>
</evidence>
<dbReference type="GO" id="GO:0008233">
    <property type="term" value="F:peptidase activity"/>
    <property type="evidence" value="ECO:0007669"/>
    <property type="project" value="UniProtKB-KW"/>
</dbReference>
<dbReference type="InterPro" id="IPR043128">
    <property type="entry name" value="Rev_trsase/Diguanyl_cyclase"/>
</dbReference>
<keyword evidence="3" id="KW-0548">Nucleotidyltransferase</keyword>
<feature type="domain" description="Reverse transcriptase" evidence="9">
    <location>
        <begin position="1"/>
        <end position="222"/>
    </location>
</feature>
<evidence type="ECO:0000256" key="5">
    <source>
        <dbReference type="ARBA" id="ARBA00022759"/>
    </source>
</evidence>
<dbReference type="Pfam" id="PF17919">
    <property type="entry name" value="RT_RNaseH_2"/>
    <property type="match status" value="1"/>
</dbReference>
<dbReference type="InterPro" id="IPR043502">
    <property type="entry name" value="DNA/RNA_pol_sf"/>
</dbReference>
<keyword evidence="2" id="KW-0808">Transferase</keyword>
<feature type="compositionally biased region" description="Polar residues" evidence="8">
    <location>
        <begin position="445"/>
        <end position="458"/>
    </location>
</feature>
<dbReference type="Proteomes" id="UP000321947">
    <property type="component" value="Unassembled WGS sequence"/>
</dbReference>
<gene>
    <name evidence="11" type="ORF">E5676_scaffold594G00070</name>
    <name evidence="10" type="ORF">E6C27_scaffold67G00060</name>
</gene>
<evidence type="ECO:0000256" key="2">
    <source>
        <dbReference type="ARBA" id="ARBA00022679"/>
    </source>
</evidence>
<dbReference type="EMBL" id="SSTD01013550">
    <property type="protein sequence ID" value="TYK06297.1"/>
    <property type="molecule type" value="Genomic_DNA"/>
</dbReference>
<evidence type="ECO:0000256" key="8">
    <source>
        <dbReference type="SAM" id="MobiDB-lite"/>
    </source>
</evidence>
<sequence>MVTLPYEDGFEEAQIPTKARPIQMNKDLVKVCKNEITDLLNRGLISPSKSPWSCSAFYVNNQAEKERGVPRLVINYNPLNKVLKWIRYPIPNRQDLLKRITLAKVFSKFDMKSEFWQIQIHPTDRYKTAFNVPFGQFQWNVMPFGLKNAPSEFQKIMNDIFNQYQEFTIVYIDDVLVFSNTVDQHFKHLRVFLNVIISNGLVVSQPKIKLFQTKIRFLGYEINQGIIKPIQRSLEFVDKFPDVIQDKTQLQRFLGCVNYIGDFIRDLRSICLPLYDRLKKNPKSWTDEHTRAVQSIKSLGKSIPCLSLVDEQAKLIIDTDASDIGYGGILKKELNGKISIVRYHSGIWNGAQKNYSTVKKEVLAIVLSLQKFQGDLINKEFLVRTDSKASKFIFEKDVKNLISKQIFARWQPILSCFDFKIEPIKGSENSLADYLSREHLLKTTSSALNPQPNGTASWPATATEQTTTAAKQSK</sequence>
<dbReference type="EMBL" id="SSTE01016227">
    <property type="protein sequence ID" value="KAA0041676.1"/>
    <property type="molecule type" value="Genomic_DNA"/>
</dbReference>
<evidence type="ECO:0000313" key="10">
    <source>
        <dbReference type="EMBL" id="KAA0041676.1"/>
    </source>
</evidence>
<evidence type="ECO:0000256" key="4">
    <source>
        <dbReference type="ARBA" id="ARBA00022722"/>
    </source>
</evidence>
<dbReference type="InterPro" id="IPR041577">
    <property type="entry name" value="RT_RNaseH_2"/>
</dbReference>
<keyword evidence="7" id="KW-0695">RNA-directed DNA polymerase</keyword>
<evidence type="ECO:0000256" key="7">
    <source>
        <dbReference type="ARBA" id="ARBA00022918"/>
    </source>
</evidence>
<dbReference type="PANTHER" id="PTHR33064:SF37">
    <property type="entry name" value="RIBONUCLEASE H"/>
    <property type="match status" value="1"/>
</dbReference>
<evidence type="ECO:0000256" key="1">
    <source>
        <dbReference type="ARBA" id="ARBA00022670"/>
    </source>
</evidence>
<feature type="region of interest" description="Disordered" evidence="8">
    <location>
        <begin position="445"/>
        <end position="474"/>
    </location>
</feature>
<dbReference type="SUPFAM" id="SSF56672">
    <property type="entry name" value="DNA/RNA polymerases"/>
    <property type="match status" value="1"/>
</dbReference>
<dbReference type="Gene3D" id="3.30.70.270">
    <property type="match status" value="2"/>
</dbReference>
<dbReference type="OrthoDB" id="1914518at2759"/>
<dbReference type="InterPro" id="IPR051320">
    <property type="entry name" value="Viral_Replic_Matur_Polypro"/>
</dbReference>
<dbReference type="CDD" id="cd01647">
    <property type="entry name" value="RT_LTR"/>
    <property type="match status" value="1"/>
</dbReference>
<dbReference type="Pfam" id="PF00078">
    <property type="entry name" value="RVT_1"/>
    <property type="match status" value="1"/>
</dbReference>
<dbReference type="FunFam" id="3.10.10.10:FF:000007">
    <property type="entry name" value="Retrovirus-related Pol polyprotein from transposon 17.6-like Protein"/>
    <property type="match status" value="1"/>
</dbReference>
<evidence type="ECO:0000256" key="6">
    <source>
        <dbReference type="ARBA" id="ARBA00022801"/>
    </source>
</evidence>